<evidence type="ECO:0000313" key="3">
    <source>
        <dbReference type="Proteomes" id="UP000324222"/>
    </source>
</evidence>
<name>A0A5B7J1G9_PORTR</name>
<evidence type="ECO:0000256" key="1">
    <source>
        <dbReference type="SAM" id="MobiDB-lite"/>
    </source>
</evidence>
<dbReference type="EMBL" id="VSRR010088405">
    <property type="protein sequence ID" value="MPC91621.1"/>
    <property type="molecule type" value="Genomic_DNA"/>
</dbReference>
<comment type="caution">
    <text evidence="2">The sequence shown here is derived from an EMBL/GenBank/DDBJ whole genome shotgun (WGS) entry which is preliminary data.</text>
</comment>
<reference evidence="2 3" key="1">
    <citation type="submission" date="2019-05" db="EMBL/GenBank/DDBJ databases">
        <title>Another draft genome of Portunus trituberculatus and its Hox gene families provides insights of decapod evolution.</title>
        <authorList>
            <person name="Jeong J.-H."/>
            <person name="Song I."/>
            <person name="Kim S."/>
            <person name="Choi T."/>
            <person name="Kim D."/>
            <person name="Ryu S."/>
            <person name="Kim W."/>
        </authorList>
    </citation>
    <scope>NUCLEOTIDE SEQUENCE [LARGE SCALE GENOMIC DNA]</scope>
    <source>
        <tissue evidence="2">Muscle</tissue>
    </source>
</reference>
<dbReference type="AlphaFoldDB" id="A0A5B7J1G9"/>
<sequence>MLRKARYHDNGEVDDLEGSRTHHHNNNNSGAFAWATRHSQLTCTVCACLLIPIALSYCISCSHAFTPTALHYAPSCPPWVSQHLTCPPSWRPQASTPLGNLQSFAFAALINNKNKLVFHIPT</sequence>
<gene>
    <name evidence="2" type="ORF">E2C01_086670</name>
</gene>
<proteinExistence type="predicted"/>
<keyword evidence="3" id="KW-1185">Reference proteome</keyword>
<accession>A0A5B7J1G9</accession>
<protein>
    <submittedName>
        <fullName evidence="2">Uncharacterized protein</fullName>
    </submittedName>
</protein>
<organism evidence="2 3">
    <name type="scientific">Portunus trituberculatus</name>
    <name type="common">Swimming crab</name>
    <name type="synonym">Neptunus trituberculatus</name>
    <dbReference type="NCBI Taxonomy" id="210409"/>
    <lineage>
        <taxon>Eukaryota</taxon>
        <taxon>Metazoa</taxon>
        <taxon>Ecdysozoa</taxon>
        <taxon>Arthropoda</taxon>
        <taxon>Crustacea</taxon>
        <taxon>Multicrustacea</taxon>
        <taxon>Malacostraca</taxon>
        <taxon>Eumalacostraca</taxon>
        <taxon>Eucarida</taxon>
        <taxon>Decapoda</taxon>
        <taxon>Pleocyemata</taxon>
        <taxon>Brachyura</taxon>
        <taxon>Eubrachyura</taxon>
        <taxon>Portunoidea</taxon>
        <taxon>Portunidae</taxon>
        <taxon>Portuninae</taxon>
        <taxon>Portunus</taxon>
    </lineage>
</organism>
<feature type="region of interest" description="Disordered" evidence="1">
    <location>
        <begin position="1"/>
        <end position="22"/>
    </location>
</feature>
<dbReference type="Proteomes" id="UP000324222">
    <property type="component" value="Unassembled WGS sequence"/>
</dbReference>
<evidence type="ECO:0000313" key="2">
    <source>
        <dbReference type="EMBL" id="MPC91621.1"/>
    </source>
</evidence>